<keyword evidence="1" id="KW-0472">Membrane</keyword>
<reference evidence="3" key="1">
    <citation type="submission" date="2025-08" db="UniProtKB">
        <authorList>
            <consortium name="RefSeq"/>
        </authorList>
    </citation>
    <scope>IDENTIFICATION</scope>
</reference>
<evidence type="ECO:0000256" key="1">
    <source>
        <dbReference type="SAM" id="Phobius"/>
    </source>
</evidence>
<protein>
    <submittedName>
        <fullName evidence="3">Uncharacterized protein LOC118764447 isoform X1</fullName>
    </submittedName>
</protein>
<keyword evidence="1" id="KW-0812">Transmembrane</keyword>
<keyword evidence="1" id="KW-1133">Transmembrane helix</keyword>
<dbReference type="AlphaFoldDB" id="A0A7E6EZR4"/>
<evidence type="ECO:0000313" key="3">
    <source>
        <dbReference type="RefSeq" id="XP_036361081.1"/>
    </source>
</evidence>
<feature type="transmembrane region" description="Helical" evidence="1">
    <location>
        <begin position="233"/>
        <end position="253"/>
    </location>
</feature>
<feature type="transmembrane region" description="Helical" evidence="1">
    <location>
        <begin position="75"/>
        <end position="97"/>
    </location>
</feature>
<organism evidence="2 3">
    <name type="scientific">Octopus sinensis</name>
    <name type="common">East Asian common octopus</name>
    <dbReference type="NCBI Taxonomy" id="2607531"/>
    <lineage>
        <taxon>Eukaryota</taxon>
        <taxon>Metazoa</taxon>
        <taxon>Spiralia</taxon>
        <taxon>Lophotrochozoa</taxon>
        <taxon>Mollusca</taxon>
        <taxon>Cephalopoda</taxon>
        <taxon>Coleoidea</taxon>
        <taxon>Octopodiformes</taxon>
        <taxon>Octopoda</taxon>
        <taxon>Incirrata</taxon>
        <taxon>Octopodidae</taxon>
        <taxon>Octopus</taxon>
    </lineage>
</organism>
<accession>A0A7E6EZR4</accession>
<feature type="transmembrane region" description="Helical" evidence="1">
    <location>
        <begin position="298"/>
        <end position="322"/>
    </location>
</feature>
<gene>
    <name evidence="3" type="primary">LOC118764447</name>
</gene>
<keyword evidence="2" id="KW-1185">Reference proteome</keyword>
<feature type="transmembrane region" description="Helical" evidence="1">
    <location>
        <begin position="12"/>
        <end position="34"/>
    </location>
</feature>
<feature type="transmembrane region" description="Helical" evidence="1">
    <location>
        <begin position="203"/>
        <end position="221"/>
    </location>
</feature>
<feature type="transmembrane region" description="Helical" evidence="1">
    <location>
        <begin position="117"/>
        <end position="138"/>
    </location>
</feature>
<name>A0A7E6EZR4_9MOLL</name>
<evidence type="ECO:0000313" key="2">
    <source>
        <dbReference type="Proteomes" id="UP000515154"/>
    </source>
</evidence>
<proteinExistence type="predicted"/>
<sequence>MSFLPVAYNRHAPSVVIFNCLIVGDNIISLYTLFDRAFQADMSIDIIKEFTEFKSLECDLKYREKMYKKTLCKQYLSMIMFVIISLIMEVLCPVVLNRTNFLLKIYLYPLPLDSTEHIPILVLRYCIHFVEIVPYYFYISASNVMHDLILKELRLSSSYLKRNKTKDDSDFKKYNIDIDILCSHFQKVCNLLRLTNKMTQMQSFLTILSSKICIFSLLYGWRNGLSGVLEYKYVIILSLGKICHSAYIFLRGFQIHYMISKIRDRIYNINVPEYSIEIASKINLVLNRINSGTIGISIGGIAVISPMLFVEILGIMLTYAIVVLQTKKETT</sequence>
<dbReference type="Proteomes" id="UP000515154">
    <property type="component" value="Linkage group LG8"/>
</dbReference>
<dbReference type="RefSeq" id="XP_036361081.1">
    <property type="nucleotide sequence ID" value="XM_036505188.1"/>
</dbReference>
<dbReference type="KEGG" id="osn:118764447"/>